<dbReference type="eggNOG" id="COG1846">
    <property type="taxonomic scope" value="Bacteria"/>
</dbReference>
<dbReference type="STRING" id="882083.SacmaDRAFT_1882"/>
<dbReference type="HOGENOM" id="CLU_083287_22_1_11"/>
<dbReference type="InterPro" id="IPR036388">
    <property type="entry name" value="WH-like_DNA-bd_sf"/>
</dbReference>
<dbReference type="GO" id="GO:0003700">
    <property type="term" value="F:DNA-binding transcription factor activity"/>
    <property type="evidence" value="ECO:0007669"/>
    <property type="project" value="InterPro"/>
</dbReference>
<dbReference type="PRINTS" id="PR00598">
    <property type="entry name" value="HTHMARR"/>
</dbReference>
<evidence type="ECO:0000259" key="4">
    <source>
        <dbReference type="PROSITE" id="PS50995"/>
    </source>
</evidence>
<sequence length="163" mass="17532">MVVLYNGGMSEDVDTITDAVLTASRLLVAVSARSIAAVDESITIPQFRLLVVLESRGRSKLTTLAEQLGVNPSTATRMVDRLVVSGLVSRQANPDSRRELLVGLTEVGASVVRAVTERRRAEVSRIVERMPAEARHGLVRALSAFTEAGNEPSVTAHGEVVWV</sequence>
<evidence type="ECO:0000256" key="3">
    <source>
        <dbReference type="ARBA" id="ARBA00023163"/>
    </source>
</evidence>
<dbReference type="AlphaFoldDB" id="H5X6K0"/>
<dbReference type="Pfam" id="PF01047">
    <property type="entry name" value="MarR"/>
    <property type="match status" value="1"/>
</dbReference>
<feature type="domain" description="HTH marR-type" evidence="4">
    <location>
        <begin position="13"/>
        <end position="147"/>
    </location>
</feature>
<dbReference type="EMBL" id="CM001439">
    <property type="protein sequence ID" value="EHR50148.1"/>
    <property type="molecule type" value="Genomic_DNA"/>
</dbReference>
<keyword evidence="3" id="KW-0804">Transcription</keyword>
<organism evidence="5 6">
    <name type="scientific">Saccharomonospora marina XMU15</name>
    <dbReference type="NCBI Taxonomy" id="882083"/>
    <lineage>
        <taxon>Bacteria</taxon>
        <taxon>Bacillati</taxon>
        <taxon>Actinomycetota</taxon>
        <taxon>Actinomycetes</taxon>
        <taxon>Pseudonocardiales</taxon>
        <taxon>Pseudonocardiaceae</taxon>
        <taxon>Saccharomonospora</taxon>
    </lineage>
</organism>
<keyword evidence="2" id="KW-0238">DNA-binding</keyword>
<reference evidence="5 6" key="1">
    <citation type="journal article" date="2012" name="Stand. Genomic Sci.">
        <title>Genome sequence of the ocean sediment bacterium Saccharomonospora marina type strain (XMU15(T)).</title>
        <authorList>
            <person name="Klenk H.P."/>
            <person name="Lu M."/>
            <person name="Lucas S."/>
            <person name="Lapidus A."/>
            <person name="Copeland A."/>
            <person name="Pitluck S."/>
            <person name="Goodwin L.A."/>
            <person name="Han C."/>
            <person name="Tapia R."/>
            <person name="Brambilla E.M."/>
            <person name="Potter G."/>
            <person name="Land M."/>
            <person name="Ivanova N."/>
            <person name="Rohde M."/>
            <person name="Goker M."/>
            <person name="Detter J.C."/>
            <person name="Li W.J."/>
            <person name="Kyrpides N.C."/>
            <person name="Woyke T."/>
        </authorList>
    </citation>
    <scope>NUCLEOTIDE SEQUENCE [LARGE SCALE GENOMIC DNA]</scope>
    <source>
        <strain evidence="5 6">XMU15</strain>
    </source>
</reference>
<dbReference type="PANTHER" id="PTHR42756">
    <property type="entry name" value="TRANSCRIPTIONAL REGULATOR, MARR"/>
    <property type="match status" value="1"/>
</dbReference>
<evidence type="ECO:0000256" key="2">
    <source>
        <dbReference type="ARBA" id="ARBA00023125"/>
    </source>
</evidence>
<keyword evidence="6" id="KW-1185">Reference proteome</keyword>
<dbReference type="InterPro" id="IPR036390">
    <property type="entry name" value="WH_DNA-bd_sf"/>
</dbReference>
<dbReference type="Gene3D" id="1.10.10.10">
    <property type="entry name" value="Winged helix-like DNA-binding domain superfamily/Winged helix DNA-binding domain"/>
    <property type="match status" value="1"/>
</dbReference>
<protein>
    <submittedName>
        <fullName evidence="5">Transcriptional regulator</fullName>
    </submittedName>
</protein>
<dbReference type="InterPro" id="IPR000835">
    <property type="entry name" value="HTH_MarR-typ"/>
</dbReference>
<dbReference type="PROSITE" id="PS50995">
    <property type="entry name" value="HTH_MARR_2"/>
    <property type="match status" value="1"/>
</dbReference>
<evidence type="ECO:0000313" key="6">
    <source>
        <dbReference type="Proteomes" id="UP000004926"/>
    </source>
</evidence>
<proteinExistence type="predicted"/>
<name>H5X6K0_9PSEU</name>
<keyword evidence="1" id="KW-0805">Transcription regulation</keyword>
<dbReference type="Proteomes" id="UP000004926">
    <property type="component" value="Chromosome"/>
</dbReference>
<dbReference type="SUPFAM" id="SSF46785">
    <property type="entry name" value="Winged helix' DNA-binding domain"/>
    <property type="match status" value="1"/>
</dbReference>
<evidence type="ECO:0000256" key="1">
    <source>
        <dbReference type="ARBA" id="ARBA00023015"/>
    </source>
</evidence>
<dbReference type="PANTHER" id="PTHR42756:SF1">
    <property type="entry name" value="TRANSCRIPTIONAL REPRESSOR OF EMRAB OPERON"/>
    <property type="match status" value="1"/>
</dbReference>
<evidence type="ECO:0000313" key="5">
    <source>
        <dbReference type="EMBL" id="EHR50148.1"/>
    </source>
</evidence>
<dbReference type="SMART" id="SM00347">
    <property type="entry name" value="HTH_MARR"/>
    <property type="match status" value="1"/>
</dbReference>
<dbReference type="GO" id="GO:0003677">
    <property type="term" value="F:DNA binding"/>
    <property type="evidence" value="ECO:0007669"/>
    <property type="project" value="UniProtKB-KW"/>
</dbReference>
<dbReference type="InterPro" id="IPR023187">
    <property type="entry name" value="Tscrpt_reg_MarR-type_CS"/>
</dbReference>
<gene>
    <name evidence="5" type="ORF">SacmaDRAFT_1882</name>
</gene>
<dbReference type="PROSITE" id="PS01117">
    <property type="entry name" value="HTH_MARR_1"/>
    <property type="match status" value="1"/>
</dbReference>
<accession>H5X6K0</accession>